<protein>
    <submittedName>
        <fullName evidence="4">D-alanine aminotransferase</fullName>
        <ecNumber evidence="4">2.6.1.21</ecNumber>
    </submittedName>
</protein>
<dbReference type="CDD" id="cd01558">
    <property type="entry name" value="D-AAT_like"/>
    <property type="match status" value="1"/>
</dbReference>
<dbReference type="PROSITE" id="PS00770">
    <property type="entry name" value="AA_TRANSFER_CLASS_4"/>
    <property type="match status" value="1"/>
</dbReference>
<dbReference type="PANTHER" id="PTHR42743">
    <property type="entry name" value="AMINO-ACID AMINOTRANSFERASE"/>
    <property type="match status" value="1"/>
</dbReference>
<dbReference type="InterPro" id="IPR036038">
    <property type="entry name" value="Aminotransferase-like"/>
</dbReference>
<dbReference type="SUPFAM" id="SSF56752">
    <property type="entry name" value="D-aminoacid aminotransferase-like PLP-dependent enzymes"/>
    <property type="match status" value="1"/>
</dbReference>
<evidence type="ECO:0000256" key="2">
    <source>
        <dbReference type="ARBA" id="ARBA00009320"/>
    </source>
</evidence>
<dbReference type="EMBL" id="UOFO01000007">
    <property type="protein sequence ID" value="VAW83460.1"/>
    <property type="molecule type" value="Genomic_DNA"/>
</dbReference>
<dbReference type="InterPro" id="IPR050571">
    <property type="entry name" value="Class-IV_PLP-Dep_Aminotrnsfr"/>
</dbReference>
<gene>
    <name evidence="4" type="ORF">MNBD_GAMMA16-304</name>
</gene>
<dbReference type="Pfam" id="PF01063">
    <property type="entry name" value="Aminotran_4"/>
    <property type="match status" value="1"/>
</dbReference>
<proteinExistence type="inferred from homology"/>
<reference evidence="4" key="1">
    <citation type="submission" date="2018-06" db="EMBL/GenBank/DDBJ databases">
        <authorList>
            <person name="Zhirakovskaya E."/>
        </authorList>
    </citation>
    <scope>NUCLEOTIDE SEQUENCE</scope>
</reference>
<dbReference type="Gene3D" id="3.30.470.10">
    <property type="match status" value="1"/>
</dbReference>
<dbReference type="InterPro" id="IPR001544">
    <property type="entry name" value="Aminotrans_IV"/>
</dbReference>
<evidence type="ECO:0000256" key="1">
    <source>
        <dbReference type="ARBA" id="ARBA00001933"/>
    </source>
</evidence>
<dbReference type="GO" id="GO:0046394">
    <property type="term" value="P:carboxylic acid biosynthetic process"/>
    <property type="evidence" value="ECO:0007669"/>
    <property type="project" value="UniProtKB-ARBA"/>
</dbReference>
<comment type="similarity">
    <text evidence="2">Belongs to the class-IV pyridoxal-phosphate-dependent aminotransferase family.</text>
</comment>
<dbReference type="AlphaFoldDB" id="A0A3B0Z3A6"/>
<dbReference type="EC" id="2.6.1.21" evidence="4"/>
<evidence type="ECO:0000313" key="4">
    <source>
        <dbReference type="EMBL" id="VAW83460.1"/>
    </source>
</evidence>
<comment type="cofactor">
    <cofactor evidence="1">
        <name>pyridoxal 5'-phosphate</name>
        <dbReference type="ChEBI" id="CHEBI:597326"/>
    </cofactor>
</comment>
<dbReference type="InterPro" id="IPR043132">
    <property type="entry name" value="BCAT-like_C"/>
</dbReference>
<keyword evidence="4" id="KW-0808">Transferase</keyword>
<accession>A0A3B0Z3A6</accession>
<keyword evidence="3" id="KW-0663">Pyridoxal phosphate</keyword>
<dbReference type="InterPro" id="IPR043131">
    <property type="entry name" value="BCAT-like_N"/>
</dbReference>
<keyword evidence="4" id="KW-0032">Aminotransferase</keyword>
<dbReference type="GO" id="GO:0005829">
    <property type="term" value="C:cytosol"/>
    <property type="evidence" value="ECO:0007669"/>
    <property type="project" value="TreeGrafter"/>
</dbReference>
<dbReference type="InterPro" id="IPR018300">
    <property type="entry name" value="Aminotrans_IV_CS"/>
</dbReference>
<dbReference type="GO" id="GO:0047810">
    <property type="term" value="F:D-alanine-2-oxoglutarate aminotransferase activity"/>
    <property type="evidence" value="ECO:0007669"/>
    <property type="project" value="UniProtKB-EC"/>
</dbReference>
<sequence>MANQSIVYLNGEFVSADEAKISIFDRGFVFGDGVYEVIPVYGTKLFRLKQHLERLDRSLTSIRITLPLSHEQWEKQLDTLIAKNPHNGLEERSIYIQITRGVAPRDHKFPEKTPPTIVAICNPLTAVDSDLLAQGAAVITMEDFRWQRCNIKAISLLPNVLARQQAMDNQAQEVLFFRDNRLTEGAASNVFIVENGRIITPPKSEDLLAGITRDLVLELALAHNIAHAEEEISLKRAQKADEIWLTSSTKEILPVTLLDGKPISSGQPGSLWVRMLALYQTFKNEQRV</sequence>
<organism evidence="4">
    <name type="scientific">hydrothermal vent metagenome</name>
    <dbReference type="NCBI Taxonomy" id="652676"/>
    <lineage>
        <taxon>unclassified sequences</taxon>
        <taxon>metagenomes</taxon>
        <taxon>ecological metagenomes</taxon>
    </lineage>
</organism>
<dbReference type="GO" id="GO:0008652">
    <property type="term" value="P:amino acid biosynthetic process"/>
    <property type="evidence" value="ECO:0007669"/>
    <property type="project" value="UniProtKB-ARBA"/>
</dbReference>
<evidence type="ECO:0000256" key="3">
    <source>
        <dbReference type="ARBA" id="ARBA00022898"/>
    </source>
</evidence>
<dbReference type="FunFam" id="3.20.10.10:FF:000002">
    <property type="entry name" value="D-alanine aminotransferase"/>
    <property type="match status" value="1"/>
</dbReference>
<dbReference type="Gene3D" id="3.20.10.10">
    <property type="entry name" value="D-amino Acid Aminotransferase, subunit A, domain 2"/>
    <property type="match status" value="1"/>
</dbReference>
<dbReference type="PANTHER" id="PTHR42743:SF10">
    <property type="entry name" value="D-ALANINE AMINOTRANSFERASE"/>
    <property type="match status" value="1"/>
</dbReference>
<name>A0A3B0Z3A6_9ZZZZ</name>